<evidence type="ECO:0000256" key="6">
    <source>
        <dbReference type="ARBA" id="ARBA00022723"/>
    </source>
</evidence>
<evidence type="ECO:0000256" key="11">
    <source>
        <dbReference type="RuleBase" id="RU361216"/>
    </source>
</evidence>
<accession>A0AAD3MR06</accession>
<comment type="subcellular location">
    <subcellularLocation>
        <location evidence="1">Cell membrane</location>
        <topology evidence="1">Multi-pass membrane protein</topology>
    </subcellularLocation>
    <subcellularLocation>
        <location evidence="11">Membrane</location>
        <topology evidence="11">Multi-pass membrane protein</topology>
    </subcellularLocation>
</comment>
<keyword evidence="6" id="KW-0479">Metal-binding</keyword>
<dbReference type="Gene3D" id="1.10.3860.10">
    <property type="entry name" value="Sodium:dicarboxylate symporter"/>
    <property type="match status" value="1"/>
</dbReference>
<evidence type="ECO:0000256" key="7">
    <source>
        <dbReference type="ARBA" id="ARBA00022970"/>
    </source>
</evidence>
<evidence type="ECO:0000256" key="1">
    <source>
        <dbReference type="ARBA" id="ARBA00004651"/>
    </source>
</evidence>
<dbReference type="GO" id="GO:0046872">
    <property type="term" value="F:metal ion binding"/>
    <property type="evidence" value="ECO:0007669"/>
    <property type="project" value="UniProtKB-KW"/>
</dbReference>
<evidence type="ECO:0000256" key="9">
    <source>
        <dbReference type="ARBA" id="ARBA00023053"/>
    </source>
</evidence>
<dbReference type="Pfam" id="PF00375">
    <property type="entry name" value="SDF"/>
    <property type="match status" value="1"/>
</dbReference>
<evidence type="ECO:0000256" key="5">
    <source>
        <dbReference type="ARBA" id="ARBA00022692"/>
    </source>
</evidence>
<keyword evidence="3" id="KW-1003">Cell membrane</keyword>
<dbReference type="PANTHER" id="PTHR11958">
    <property type="entry name" value="SODIUM/DICARBOXYLATE SYMPORTER-RELATED"/>
    <property type="match status" value="1"/>
</dbReference>
<dbReference type="AlphaFoldDB" id="A0AAD3MR06"/>
<keyword evidence="10 11" id="KW-0472">Membrane</keyword>
<dbReference type="InterPro" id="IPR036458">
    <property type="entry name" value="Na:dicarbo_symporter_sf"/>
</dbReference>
<organism evidence="12 13">
    <name type="scientific">Lates japonicus</name>
    <name type="common">Japanese lates</name>
    <dbReference type="NCBI Taxonomy" id="270547"/>
    <lineage>
        <taxon>Eukaryota</taxon>
        <taxon>Metazoa</taxon>
        <taxon>Chordata</taxon>
        <taxon>Craniata</taxon>
        <taxon>Vertebrata</taxon>
        <taxon>Euteleostomi</taxon>
        <taxon>Actinopterygii</taxon>
        <taxon>Neopterygii</taxon>
        <taxon>Teleostei</taxon>
        <taxon>Neoteleostei</taxon>
        <taxon>Acanthomorphata</taxon>
        <taxon>Carangaria</taxon>
        <taxon>Carangaria incertae sedis</taxon>
        <taxon>Centropomidae</taxon>
        <taxon>Lates</taxon>
    </lineage>
</organism>
<keyword evidence="4" id="KW-0597">Phosphoprotein</keyword>
<feature type="transmembrane region" description="Helical" evidence="11">
    <location>
        <begin position="55"/>
        <end position="75"/>
    </location>
</feature>
<comment type="caution">
    <text evidence="11">Lacks conserved residue(s) required for the propagation of feature annotation.</text>
</comment>
<evidence type="ECO:0000256" key="4">
    <source>
        <dbReference type="ARBA" id="ARBA00022553"/>
    </source>
</evidence>
<comment type="similarity">
    <text evidence="11">Belongs to the dicarboxylate/amino acid:cation symporter (DAACS) (TC 2.A.23) family.</text>
</comment>
<dbReference type="InterPro" id="IPR001991">
    <property type="entry name" value="Na-dicarboxylate_symporter"/>
</dbReference>
<keyword evidence="8 11" id="KW-1133">Transmembrane helix</keyword>
<sequence>MDVLDPVRNMVPENLVQACFQQYKTDKLEFEVHTSEPNSSVVTNYTDMQLVGHSVGGANTLGLIVCSFIFGLTLYRMGERGKILVEVITIINEVMKYVVSLILYYLPFAVLFMIAGHVVDVHDWNTTYSLGKFMAVVFIGLIIHGVIVVPLVYLLWVRRNPWVVVKGVSPALLTALFISSSSATLPLTLQCCEAAASCCPSGPMSTWTEEAFMRNIQISNELGEQEEDEDWISCLESIESLHTTSEG</sequence>
<feature type="transmembrane region" description="Helical" evidence="11">
    <location>
        <begin position="135"/>
        <end position="156"/>
    </location>
</feature>
<protein>
    <recommendedName>
        <fullName evidence="11">Amino acid transporter</fullName>
    </recommendedName>
</protein>
<reference evidence="12" key="1">
    <citation type="submission" date="2022-08" db="EMBL/GenBank/DDBJ databases">
        <title>Genome sequencing of akame (Lates japonicus).</title>
        <authorList>
            <person name="Hashiguchi Y."/>
            <person name="Takahashi H."/>
        </authorList>
    </citation>
    <scope>NUCLEOTIDE SEQUENCE</scope>
    <source>
        <strain evidence="12">Kochi</strain>
    </source>
</reference>
<dbReference type="GO" id="GO:0005313">
    <property type="term" value="F:L-glutamate transmembrane transporter activity"/>
    <property type="evidence" value="ECO:0007669"/>
    <property type="project" value="TreeGrafter"/>
</dbReference>
<evidence type="ECO:0000256" key="8">
    <source>
        <dbReference type="ARBA" id="ARBA00022989"/>
    </source>
</evidence>
<proteinExistence type="inferred from homology"/>
<dbReference type="SUPFAM" id="SSF118215">
    <property type="entry name" value="Proton glutamate symport protein"/>
    <property type="match status" value="1"/>
</dbReference>
<dbReference type="GO" id="GO:0033229">
    <property type="term" value="F:cysteine transmembrane transporter activity"/>
    <property type="evidence" value="ECO:0007669"/>
    <property type="project" value="TreeGrafter"/>
</dbReference>
<dbReference type="PRINTS" id="PR00173">
    <property type="entry name" value="EDTRNSPORT"/>
</dbReference>
<keyword evidence="5 11" id="KW-0812">Transmembrane</keyword>
<keyword evidence="11" id="KW-0769">Symport</keyword>
<keyword evidence="2 11" id="KW-0813">Transport</keyword>
<evidence type="ECO:0000313" key="12">
    <source>
        <dbReference type="EMBL" id="GLD58346.1"/>
    </source>
</evidence>
<evidence type="ECO:0000256" key="2">
    <source>
        <dbReference type="ARBA" id="ARBA00022448"/>
    </source>
</evidence>
<dbReference type="PANTHER" id="PTHR11958:SF109">
    <property type="entry name" value="EXCITATORY AMINO ACID TRANSPORTER 3"/>
    <property type="match status" value="1"/>
</dbReference>
<name>A0AAD3MR06_LATJO</name>
<feature type="transmembrane region" description="Helical" evidence="11">
    <location>
        <begin position="96"/>
        <end position="115"/>
    </location>
</feature>
<gene>
    <name evidence="12" type="ORF">AKAME5_001047600</name>
</gene>
<evidence type="ECO:0000256" key="10">
    <source>
        <dbReference type="ARBA" id="ARBA00023136"/>
    </source>
</evidence>
<dbReference type="InterPro" id="IPR050746">
    <property type="entry name" value="DAACS"/>
</dbReference>
<dbReference type="Proteomes" id="UP001279410">
    <property type="component" value="Unassembled WGS sequence"/>
</dbReference>
<keyword evidence="9" id="KW-0915">Sodium</keyword>
<evidence type="ECO:0000313" key="13">
    <source>
        <dbReference type="Proteomes" id="UP001279410"/>
    </source>
</evidence>
<dbReference type="GO" id="GO:0005886">
    <property type="term" value="C:plasma membrane"/>
    <property type="evidence" value="ECO:0007669"/>
    <property type="project" value="UniProtKB-SubCell"/>
</dbReference>
<comment type="caution">
    <text evidence="12">The sequence shown here is derived from an EMBL/GenBank/DDBJ whole genome shotgun (WGS) entry which is preliminary data.</text>
</comment>
<keyword evidence="7" id="KW-0029">Amino-acid transport</keyword>
<evidence type="ECO:0000256" key="3">
    <source>
        <dbReference type="ARBA" id="ARBA00022475"/>
    </source>
</evidence>
<dbReference type="GO" id="GO:0015501">
    <property type="term" value="F:glutamate:sodium symporter activity"/>
    <property type="evidence" value="ECO:0007669"/>
    <property type="project" value="TreeGrafter"/>
</dbReference>
<dbReference type="EMBL" id="BRZM01000033">
    <property type="protein sequence ID" value="GLD58346.1"/>
    <property type="molecule type" value="Genomic_DNA"/>
</dbReference>
<keyword evidence="13" id="KW-1185">Reference proteome</keyword>